<feature type="domain" description="CBS" evidence="4">
    <location>
        <begin position="225"/>
        <end position="281"/>
    </location>
</feature>
<dbReference type="PANTHER" id="PTHR43080">
    <property type="entry name" value="CBS DOMAIN-CONTAINING PROTEIN CBSX3, MITOCHONDRIAL"/>
    <property type="match status" value="1"/>
</dbReference>
<dbReference type="Gene3D" id="3.10.580.10">
    <property type="entry name" value="CBS-domain"/>
    <property type="match status" value="1"/>
</dbReference>
<feature type="domain" description="CBS" evidence="4">
    <location>
        <begin position="160"/>
        <end position="217"/>
    </location>
</feature>
<reference evidence="5 6" key="1">
    <citation type="journal article" date="2019" name="Int. J. Syst. Evol. Microbiol.">
        <title>The Global Catalogue of Microorganisms (GCM) 10K type strain sequencing project: providing services to taxonomists for standard genome sequencing and annotation.</title>
        <authorList>
            <consortium name="The Broad Institute Genomics Platform"/>
            <consortium name="The Broad Institute Genome Sequencing Center for Infectious Disease"/>
            <person name="Wu L."/>
            <person name="Ma J."/>
        </authorList>
    </citation>
    <scope>NUCLEOTIDE SEQUENCE [LARGE SCALE GENOMIC DNA]</scope>
    <source>
        <strain evidence="5 6">JCM 15591</strain>
    </source>
</reference>
<dbReference type="CDD" id="cd05401">
    <property type="entry name" value="NT_GlnE_GlnD_like"/>
    <property type="match status" value="1"/>
</dbReference>
<dbReference type="CDD" id="cd04587">
    <property type="entry name" value="CBS_pair_CAP-ED_NT_Pol-beta-like_DUF294_assoc"/>
    <property type="match status" value="1"/>
</dbReference>
<dbReference type="RefSeq" id="WP_344060645.1">
    <property type="nucleotide sequence ID" value="NZ_BAAAPN010000003.1"/>
</dbReference>
<dbReference type="InterPro" id="IPR014710">
    <property type="entry name" value="RmlC-like_jellyroll"/>
</dbReference>
<evidence type="ECO:0000259" key="4">
    <source>
        <dbReference type="PROSITE" id="PS51371"/>
    </source>
</evidence>
<dbReference type="CDD" id="cd00038">
    <property type="entry name" value="CAP_ED"/>
    <property type="match status" value="1"/>
</dbReference>
<dbReference type="InterPro" id="IPR000644">
    <property type="entry name" value="CBS_dom"/>
</dbReference>
<comment type="caution">
    <text evidence="5">The sequence shown here is derived from an EMBL/GenBank/DDBJ whole genome shotgun (WGS) entry which is preliminary data.</text>
</comment>
<dbReference type="InterPro" id="IPR000595">
    <property type="entry name" value="cNMP-bd_dom"/>
</dbReference>
<evidence type="ECO:0000256" key="1">
    <source>
        <dbReference type="ARBA" id="ARBA00023122"/>
    </source>
</evidence>
<dbReference type="Pfam" id="PF00027">
    <property type="entry name" value="cNMP_binding"/>
    <property type="match status" value="1"/>
</dbReference>
<sequence>MALDVELAEIRDFLLAHPPFESMAPGAVERLVRRLRVEYFRRGTAIMVPGRDNLHLFIVRSGAVDMHDAVGTLVDRGEVGTCFGSTTLLGGNPSTFSVVAIEDTLALVMDAATFAELCSNAPGFEEFFDSQRARRMAGAVALQQASSSGSAVLKTRLRDMVKREPVTVGLDATIRQAAAVMAEAGISSLLVMDGERLAGIVTDRDLRNRVLAVGLDPAGPVSAVMTTEPVTARADGLAFEALLEMVGRRIHHLPLVEDGRALGVVTTTDLMRLEHANPVYLAGDIAKQESGAAIAKIAARLPSVVESLVAQDASAADMGRIVTTVGDAIERRLIALAEARLGAPPVPYCWVTLGSRARMEQALAADQDNALIIDDAATSADKEYFAELARLVSNALVEAGYPTCAGDVMATNPNCRLRLKKWRKVFTDWMTAPVPEAILRASIFFDMRPVAGDASLYAELAEQVRTQAPTSARFLAHLAGAAVLNEPPIGFFRGFVLAKEGAHRDTLDIKRGGIGAVVDLARVHGLAVGSPAQNTDERLAAAVAAGRMDAGRGADLRDAFEFISYVRFRHQAARVRAGQAPDNRLSPDELSSFDKRHLREAFAIVRSAQSTLGVAYGTGKLG</sequence>
<dbReference type="PANTHER" id="PTHR43080:SF2">
    <property type="entry name" value="CBS DOMAIN-CONTAINING PROTEIN"/>
    <property type="match status" value="1"/>
</dbReference>
<keyword evidence="6" id="KW-1185">Reference proteome</keyword>
<evidence type="ECO:0000256" key="2">
    <source>
        <dbReference type="PROSITE-ProRule" id="PRU00703"/>
    </source>
</evidence>
<dbReference type="InterPro" id="IPR046342">
    <property type="entry name" value="CBS_dom_sf"/>
</dbReference>
<evidence type="ECO:0000259" key="3">
    <source>
        <dbReference type="PROSITE" id="PS50042"/>
    </source>
</evidence>
<dbReference type="Proteomes" id="UP001501475">
    <property type="component" value="Unassembled WGS sequence"/>
</dbReference>
<feature type="domain" description="Cyclic nucleotide-binding" evidence="3">
    <location>
        <begin position="19"/>
        <end position="117"/>
    </location>
</feature>
<protein>
    <submittedName>
        <fullName evidence="5">Cyclic nucleotide-binding/CBS domain-containing protein</fullName>
    </submittedName>
</protein>
<name>A0ABN2JZ60_9MICO</name>
<dbReference type="PROSITE" id="PS50042">
    <property type="entry name" value="CNMP_BINDING_3"/>
    <property type="match status" value="1"/>
</dbReference>
<dbReference type="PROSITE" id="PS51371">
    <property type="entry name" value="CBS"/>
    <property type="match status" value="2"/>
</dbReference>
<evidence type="ECO:0000313" key="6">
    <source>
        <dbReference type="Proteomes" id="UP001501475"/>
    </source>
</evidence>
<dbReference type="SUPFAM" id="SSF51206">
    <property type="entry name" value="cAMP-binding domain-like"/>
    <property type="match status" value="1"/>
</dbReference>
<dbReference type="EMBL" id="BAAAPN010000003">
    <property type="protein sequence ID" value="GAA1744418.1"/>
    <property type="molecule type" value="Genomic_DNA"/>
</dbReference>
<dbReference type="InterPro" id="IPR005105">
    <property type="entry name" value="GlnD_Uridyltrans_N"/>
</dbReference>
<dbReference type="InterPro" id="IPR018490">
    <property type="entry name" value="cNMP-bd_dom_sf"/>
</dbReference>
<accession>A0ABN2JZ60</accession>
<dbReference type="Gene3D" id="2.60.120.10">
    <property type="entry name" value="Jelly Rolls"/>
    <property type="match status" value="1"/>
</dbReference>
<dbReference type="SMART" id="SM00116">
    <property type="entry name" value="CBS"/>
    <property type="match status" value="2"/>
</dbReference>
<organism evidence="5 6">
    <name type="scientific">Nostocoides vanveenii</name>
    <dbReference type="NCBI Taxonomy" id="330835"/>
    <lineage>
        <taxon>Bacteria</taxon>
        <taxon>Bacillati</taxon>
        <taxon>Actinomycetota</taxon>
        <taxon>Actinomycetes</taxon>
        <taxon>Micrococcales</taxon>
        <taxon>Intrasporangiaceae</taxon>
        <taxon>Nostocoides</taxon>
    </lineage>
</organism>
<dbReference type="InterPro" id="IPR018821">
    <property type="entry name" value="DUF294_put_nucleoTrafse_sb-bd"/>
</dbReference>
<proteinExistence type="predicted"/>
<dbReference type="InterPro" id="IPR051257">
    <property type="entry name" value="Diverse_CBS-Domain"/>
</dbReference>
<dbReference type="Pfam" id="PF03445">
    <property type="entry name" value="DUF294"/>
    <property type="match status" value="1"/>
</dbReference>
<gene>
    <name evidence="5" type="ORF">GCM10009810_01300</name>
</gene>
<dbReference type="Pfam" id="PF00571">
    <property type="entry name" value="CBS"/>
    <property type="match status" value="2"/>
</dbReference>
<evidence type="ECO:0000313" key="5">
    <source>
        <dbReference type="EMBL" id="GAA1744418.1"/>
    </source>
</evidence>
<dbReference type="SUPFAM" id="SSF54631">
    <property type="entry name" value="CBS-domain pair"/>
    <property type="match status" value="1"/>
</dbReference>
<dbReference type="Pfam" id="PF10335">
    <property type="entry name" value="DUF294_C"/>
    <property type="match status" value="1"/>
</dbReference>
<keyword evidence="1 2" id="KW-0129">CBS domain</keyword>